<dbReference type="SUPFAM" id="SSF74924">
    <property type="entry name" value="Cap-Gly domain"/>
    <property type="match status" value="1"/>
</dbReference>
<dbReference type="InterPro" id="IPR000938">
    <property type="entry name" value="CAP-Gly_domain"/>
</dbReference>
<protein>
    <recommendedName>
        <fullName evidence="10">CAP-Gly domain-containing protein</fullName>
    </recommendedName>
</protein>
<comment type="subcellular location">
    <subcellularLocation>
        <location evidence="1">Cytoplasm</location>
        <location evidence="1">Cytoskeleton</location>
    </subcellularLocation>
</comment>
<dbReference type="PROSITE" id="PS00845">
    <property type="entry name" value="CAP_GLY_1"/>
    <property type="match status" value="1"/>
</dbReference>
<feature type="region of interest" description="Disordered" evidence="9">
    <location>
        <begin position="181"/>
        <end position="325"/>
    </location>
</feature>
<dbReference type="Gene3D" id="2.30.30.190">
    <property type="entry name" value="CAP Gly-rich-like domain"/>
    <property type="match status" value="1"/>
</dbReference>
<dbReference type="SMART" id="SM01052">
    <property type="entry name" value="CAP_GLY"/>
    <property type="match status" value="1"/>
</dbReference>
<evidence type="ECO:0000256" key="4">
    <source>
        <dbReference type="ARBA" id="ARBA00022701"/>
    </source>
</evidence>
<dbReference type="InterPro" id="IPR036859">
    <property type="entry name" value="CAP-Gly_dom_sf"/>
</dbReference>
<keyword evidence="4" id="KW-0493">Microtubule</keyword>
<keyword evidence="6 8" id="KW-0175">Coiled coil</keyword>
<name>A0A9W8AP10_9FUNG</name>
<proteinExistence type="inferred from homology"/>
<evidence type="ECO:0000313" key="11">
    <source>
        <dbReference type="EMBL" id="KAJ1963684.1"/>
    </source>
</evidence>
<feature type="compositionally biased region" description="Polar residues" evidence="9">
    <location>
        <begin position="273"/>
        <end position="294"/>
    </location>
</feature>
<comment type="caution">
    <text evidence="11">The sequence shown here is derived from an EMBL/GenBank/DDBJ whole genome shotgun (WGS) entry which is preliminary data.</text>
</comment>
<feature type="compositionally biased region" description="Pro residues" evidence="9">
    <location>
        <begin position="314"/>
        <end position="323"/>
    </location>
</feature>
<gene>
    <name evidence="11" type="ORF">IWQ62_003139</name>
</gene>
<dbReference type="OrthoDB" id="2130750at2759"/>
<feature type="coiled-coil region" evidence="8">
    <location>
        <begin position="350"/>
        <end position="464"/>
    </location>
</feature>
<evidence type="ECO:0000256" key="3">
    <source>
        <dbReference type="ARBA" id="ARBA00022490"/>
    </source>
</evidence>
<dbReference type="Pfam" id="PF01302">
    <property type="entry name" value="CAP_GLY"/>
    <property type="match status" value="1"/>
</dbReference>
<reference evidence="11" key="1">
    <citation type="submission" date="2022-07" db="EMBL/GenBank/DDBJ databases">
        <title>Phylogenomic reconstructions and comparative analyses of Kickxellomycotina fungi.</title>
        <authorList>
            <person name="Reynolds N.K."/>
            <person name="Stajich J.E."/>
            <person name="Barry K."/>
            <person name="Grigoriev I.V."/>
            <person name="Crous P."/>
            <person name="Smith M.E."/>
        </authorList>
    </citation>
    <scope>NUCLEOTIDE SEQUENCE</scope>
    <source>
        <strain evidence="11">RSA 1196</strain>
    </source>
</reference>
<keyword evidence="7" id="KW-0206">Cytoskeleton</keyword>
<organism evidence="11 12">
    <name type="scientific">Dispira parvispora</name>
    <dbReference type="NCBI Taxonomy" id="1520584"/>
    <lineage>
        <taxon>Eukaryota</taxon>
        <taxon>Fungi</taxon>
        <taxon>Fungi incertae sedis</taxon>
        <taxon>Zoopagomycota</taxon>
        <taxon>Kickxellomycotina</taxon>
        <taxon>Dimargaritomycetes</taxon>
        <taxon>Dimargaritales</taxon>
        <taxon>Dimargaritaceae</taxon>
        <taxon>Dispira</taxon>
    </lineage>
</organism>
<comment type="similarity">
    <text evidence="2">Belongs to the dynactin 150 kDa subunit family.</text>
</comment>
<dbReference type="InterPro" id="IPR022157">
    <property type="entry name" value="Dynactin"/>
</dbReference>
<dbReference type="EMBL" id="JANBPY010000791">
    <property type="protein sequence ID" value="KAJ1963684.1"/>
    <property type="molecule type" value="Genomic_DNA"/>
</dbReference>
<evidence type="ECO:0000256" key="8">
    <source>
        <dbReference type="SAM" id="Coils"/>
    </source>
</evidence>
<feature type="coiled-coil region" evidence="8">
    <location>
        <begin position="494"/>
        <end position="685"/>
    </location>
</feature>
<feature type="region of interest" description="Disordered" evidence="9">
    <location>
        <begin position="96"/>
        <end position="145"/>
    </location>
</feature>
<evidence type="ECO:0000313" key="12">
    <source>
        <dbReference type="Proteomes" id="UP001150925"/>
    </source>
</evidence>
<keyword evidence="12" id="KW-1185">Reference proteome</keyword>
<evidence type="ECO:0000256" key="7">
    <source>
        <dbReference type="ARBA" id="ARBA00023212"/>
    </source>
</evidence>
<keyword evidence="3" id="KW-0963">Cytoplasm</keyword>
<sequence length="1405" mass="155404">MDGPSPAPLASANSANVVLHIGARVEVQGKPGTIRFTGVTEFAPGKWVGIELDTPTGKNNGSVNGTAYFQCQPGYGVFVRPSQVRLTSSEQHAVPALTSPSGLMSPGGLAAANRGRRGESVSVTTATPRLRNPHTGTGTTPAVRFRSPTTGALAVAGAPSGMTTSRLISPSRVQGTSIASRFTSPGTLRPPSGQSTSNTTTGSRINTTPRRPRGTSTPGVSAQTVGTSERGTRPGATPESPRVSVASRTNKRLSYGGRQFSGSLQPLAPRSPTLRQPSELSSESTHSPTRTSSVADDRSSVTLAETEPSSTPESPKPAAPFTPAPVHHSLTEAFAPHGPRGEVQVSHKEFEELRLKLKILESKRNDDRQKVRQAEKLHAEAEQFLHIKEKLATKLTEMQQELKDAKRQAKSALVEKEEADGKYHETLEALELLTLDREMAEEKAENLTQEVRLLKDKLTGLGGEGDFDQLGEPDAEAFDTGVDDPSGTPRSADHVQLERQNERLKEALVRLRDVTSEQESDLQRKVKSLEKELAQLQPLQSQNTELKDQLDQMENHVEDLKSRLDDSLAAEDLVEQLTVRNLDLTEKVDEMKVTIEDLEALKELNDEMEENHIETEKQLTAELEFKDTLLREMQKKLESSDETMADYENTIQQFRQLVQNLQQDLDQLRSREAEQQTEARELTSQSQAMLSLNMQLQSTVMKAQAKTIDLELRKLDAQQAIEHLHFLEPYLPSSFFQNENNALRCLLLFKRLTFKANLLVKQLDPRVEKSDAHITFEYLTTAQLRCGLTQMASVAARFVGHFTQCSSESFLKLGFLYHDVVGVEKRLNTLLDQVRQEELAPKTALTDITRAINQLEALTDSQLTHPTPVTATEQYYGAAQNLDLQAEVIFAQLILARQSVMPSKGTEGEENLQFAEGDQALLHSDFFMPLDAVIQQCKAYKVLTTKLLRRLREIGDESLAAILQLPTDAGESNTPPASQPASVRLFKSDFLAHFRDLTKRCTGLARYAQEARGSLVKYVAERREEHSELQLHVIQSQLTALSDQHLGSMETVLWTSAHKLFVALNQDLTQAIDLVTDPEALVTYERKEAPWVQRAHQFKTELVLNVEVERKLQALNEEILNLIREIKLKDQALQESGVKIELQEKRIELAKKQGDTINQLEEQIKRSREQRKVYEDTLEGLQTEIDQLEKENAKLKRDQAKADKLMARGKSGELDQVATMSSLEVLELKQRVDALASAVTYLRSENVHLKRGQWGASLGSSWASVHQADLLRLQPLPTAASSQRRGQGNAASDLQALQSETRALLRDAQVVSASAKVVNLCQSKPASVDVDVSSSSSATANKVGGGSTWQAVKQPAQYSYNAQQSVLTTLLHRSQALQHRIRSQNALQPLKVPRLSTGTSVMLSA</sequence>
<accession>A0A9W8AP10</accession>
<dbReference type="PANTHER" id="PTHR18916">
    <property type="entry name" value="DYNACTIN 1-RELATED MICROTUBULE-BINDING"/>
    <property type="match status" value="1"/>
</dbReference>
<feature type="compositionally biased region" description="Low complexity" evidence="9">
    <location>
        <begin position="302"/>
        <end position="313"/>
    </location>
</feature>
<dbReference type="Pfam" id="PF12455">
    <property type="entry name" value="Dynactin"/>
    <property type="match status" value="1"/>
</dbReference>
<feature type="domain" description="CAP-Gly" evidence="10">
    <location>
        <begin position="38"/>
        <end position="80"/>
    </location>
</feature>
<feature type="compositionally biased region" description="Low complexity" evidence="9">
    <location>
        <begin position="192"/>
        <end position="219"/>
    </location>
</feature>
<evidence type="ECO:0000256" key="2">
    <source>
        <dbReference type="ARBA" id="ARBA00011010"/>
    </source>
</evidence>
<evidence type="ECO:0000256" key="5">
    <source>
        <dbReference type="ARBA" id="ARBA00023017"/>
    </source>
</evidence>
<evidence type="ECO:0000259" key="10">
    <source>
        <dbReference type="PROSITE" id="PS50245"/>
    </source>
</evidence>
<evidence type="ECO:0000256" key="1">
    <source>
        <dbReference type="ARBA" id="ARBA00004245"/>
    </source>
</evidence>
<feature type="coiled-coil region" evidence="8">
    <location>
        <begin position="1105"/>
        <end position="1208"/>
    </location>
</feature>
<feature type="compositionally biased region" description="Polar residues" evidence="9">
    <location>
        <begin position="220"/>
        <end position="229"/>
    </location>
</feature>
<dbReference type="GO" id="GO:0030286">
    <property type="term" value="C:dynein complex"/>
    <property type="evidence" value="ECO:0007669"/>
    <property type="project" value="UniProtKB-KW"/>
</dbReference>
<keyword evidence="5" id="KW-0243">Dynein</keyword>
<dbReference type="GO" id="GO:0005874">
    <property type="term" value="C:microtubule"/>
    <property type="evidence" value="ECO:0007669"/>
    <property type="project" value="UniProtKB-KW"/>
</dbReference>
<dbReference type="PROSITE" id="PS50245">
    <property type="entry name" value="CAP_GLY_2"/>
    <property type="match status" value="1"/>
</dbReference>
<evidence type="ECO:0000256" key="6">
    <source>
        <dbReference type="ARBA" id="ARBA00023054"/>
    </source>
</evidence>
<evidence type="ECO:0000256" key="9">
    <source>
        <dbReference type="SAM" id="MobiDB-lite"/>
    </source>
</evidence>
<dbReference type="Proteomes" id="UP001150925">
    <property type="component" value="Unassembled WGS sequence"/>
</dbReference>